<organism evidence="2">
    <name type="scientific">marine metagenome</name>
    <dbReference type="NCBI Taxonomy" id="408172"/>
    <lineage>
        <taxon>unclassified sequences</taxon>
        <taxon>metagenomes</taxon>
        <taxon>ecological metagenomes</taxon>
    </lineage>
</organism>
<protein>
    <recommendedName>
        <fullName evidence="1">Glycosyltransferase subfamily 4-like N-terminal domain-containing protein</fullName>
    </recommendedName>
</protein>
<evidence type="ECO:0000259" key="1">
    <source>
        <dbReference type="Pfam" id="PF13439"/>
    </source>
</evidence>
<dbReference type="Pfam" id="PF13439">
    <property type="entry name" value="Glyco_transf_4"/>
    <property type="match status" value="1"/>
</dbReference>
<dbReference type="InterPro" id="IPR028098">
    <property type="entry name" value="Glyco_trans_4-like_N"/>
</dbReference>
<reference evidence="2" key="1">
    <citation type="submission" date="2018-05" db="EMBL/GenBank/DDBJ databases">
        <authorList>
            <person name="Lanie J.A."/>
            <person name="Ng W.-L."/>
            <person name="Kazmierczak K.M."/>
            <person name="Andrzejewski T.M."/>
            <person name="Davidsen T.M."/>
            <person name="Wayne K.J."/>
            <person name="Tettelin H."/>
            <person name="Glass J.I."/>
            <person name="Rusch D."/>
            <person name="Podicherti R."/>
            <person name="Tsui H.-C.T."/>
            <person name="Winkler M.E."/>
        </authorList>
    </citation>
    <scope>NUCLEOTIDE SEQUENCE</scope>
</reference>
<dbReference type="Gene3D" id="3.40.50.2000">
    <property type="entry name" value="Glycogen Phosphorylase B"/>
    <property type="match status" value="1"/>
</dbReference>
<dbReference type="AlphaFoldDB" id="A0A382P5X3"/>
<gene>
    <name evidence="2" type="ORF">METZ01_LOCUS321627</name>
</gene>
<feature type="domain" description="Glycosyltransferase subfamily 4-like N-terminal" evidence="1">
    <location>
        <begin position="49"/>
        <end position="192"/>
    </location>
</feature>
<name>A0A382P5X3_9ZZZZ</name>
<dbReference type="SUPFAM" id="SSF53756">
    <property type="entry name" value="UDP-Glycosyltransferase/glycogen phosphorylase"/>
    <property type="match status" value="1"/>
</dbReference>
<feature type="non-terminal residue" evidence="2">
    <location>
        <position position="211"/>
    </location>
</feature>
<proteinExistence type="predicted"/>
<accession>A0A382P5X3</accession>
<sequence length="211" mass="24740">MPTKQIKTHSNQLFLLFSKNVNLLTWKNSGYLSRENKYYKKMYQLFDKVTWITYGGREESELTEEVEKVVILNNESNLSYKQYFNNISIKLKQPKSGKYVLKTNQLSSAYDAYKIHRNTNIPYIIRCGNVRNYWIHKKRFVSKLVTWIQLKLSINHSQALIVPTVQEANYVKKLLLVPSSKIKVIPNFVDTELFKPSNSPKTNKICFVGSF</sequence>
<evidence type="ECO:0000313" key="2">
    <source>
        <dbReference type="EMBL" id="SVC68773.1"/>
    </source>
</evidence>
<dbReference type="EMBL" id="UINC01105094">
    <property type="protein sequence ID" value="SVC68773.1"/>
    <property type="molecule type" value="Genomic_DNA"/>
</dbReference>